<dbReference type="KEGG" id="fam:OYT1_ch2060"/>
<dbReference type="EMBL" id="AP018738">
    <property type="protein sequence ID" value="BBE51585.1"/>
    <property type="molecule type" value="Genomic_DNA"/>
</dbReference>
<dbReference type="AlphaFoldDB" id="A0A2Z6GEI7"/>
<feature type="transmembrane region" description="Helical" evidence="1">
    <location>
        <begin position="24"/>
        <end position="57"/>
    </location>
</feature>
<keyword evidence="1" id="KW-1133">Transmembrane helix</keyword>
<name>A0A2Z6GEI7_9PROT</name>
<keyword evidence="1" id="KW-0812">Transmembrane</keyword>
<evidence type="ECO:0000313" key="2">
    <source>
        <dbReference type="EMBL" id="BBE51585.1"/>
    </source>
</evidence>
<protein>
    <submittedName>
        <fullName evidence="2">Uncharacterized protein</fullName>
    </submittedName>
</protein>
<sequence length="112" mass="12129">MQIKFIPPAAANPPSLLRKAATLVVTAALAAVALMFSAVALTLILILALIVGAYLWWKTRAMRKQMRDFPPYRTQAGSDVFQGERFVGDVIEGEAVRVNQSATSSVSDTPRP</sequence>
<evidence type="ECO:0000313" key="3">
    <source>
        <dbReference type="Proteomes" id="UP000033070"/>
    </source>
</evidence>
<organism evidence="2 3">
    <name type="scientific">Ferriphaselus amnicola</name>
    <dbReference type="NCBI Taxonomy" id="1188319"/>
    <lineage>
        <taxon>Bacteria</taxon>
        <taxon>Pseudomonadati</taxon>
        <taxon>Pseudomonadota</taxon>
        <taxon>Betaproteobacteria</taxon>
        <taxon>Nitrosomonadales</taxon>
        <taxon>Gallionellaceae</taxon>
        <taxon>Ferriphaselus</taxon>
    </lineage>
</organism>
<evidence type="ECO:0000256" key="1">
    <source>
        <dbReference type="SAM" id="Phobius"/>
    </source>
</evidence>
<dbReference type="Proteomes" id="UP000033070">
    <property type="component" value="Chromosome"/>
</dbReference>
<keyword evidence="3" id="KW-1185">Reference proteome</keyword>
<dbReference type="OrthoDB" id="8527801at2"/>
<keyword evidence="1" id="KW-0472">Membrane</keyword>
<accession>A0A2Z6GEI7</accession>
<gene>
    <name evidence="2" type="ORF">OYT1_ch2060</name>
</gene>
<dbReference type="RefSeq" id="WP_062626240.1">
    <property type="nucleotide sequence ID" value="NZ_AP018738.1"/>
</dbReference>
<proteinExistence type="predicted"/>
<reference evidence="2 3" key="1">
    <citation type="submission" date="2018-06" db="EMBL/GenBank/DDBJ databases">
        <title>OYT1 Genome Sequencing.</title>
        <authorList>
            <person name="Kato S."/>
            <person name="Itoh T."/>
            <person name="Ohkuma M."/>
        </authorList>
    </citation>
    <scope>NUCLEOTIDE SEQUENCE [LARGE SCALE GENOMIC DNA]</scope>
    <source>
        <strain evidence="2 3">OYT1</strain>
    </source>
</reference>